<dbReference type="AlphaFoldDB" id="A0A2S0REP1"/>
<reference evidence="1 2" key="1">
    <citation type="submission" date="2018-04" db="EMBL/GenBank/DDBJ databases">
        <title>Genome sequencing of Flavobacterium sp. HYN0048.</title>
        <authorList>
            <person name="Yi H."/>
            <person name="Baek C."/>
        </authorList>
    </citation>
    <scope>NUCLEOTIDE SEQUENCE [LARGE SCALE GENOMIC DNA]</scope>
    <source>
        <strain evidence="1 2">HYN0048</strain>
    </source>
</reference>
<keyword evidence="2" id="KW-1185">Reference proteome</keyword>
<dbReference type="RefSeq" id="WP_108370728.1">
    <property type="nucleotide sequence ID" value="NZ_CP028811.1"/>
</dbReference>
<accession>A0A2S0REP1</accession>
<dbReference type="KEGG" id="fmg:HYN48_08665"/>
<evidence type="ECO:0000313" key="2">
    <source>
        <dbReference type="Proteomes" id="UP000244193"/>
    </source>
</evidence>
<dbReference type="OrthoDB" id="799908at2"/>
<dbReference type="Proteomes" id="UP000244193">
    <property type="component" value="Chromosome"/>
</dbReference>
<evidence type="ECO:0000313" key="1">
    <source>
        <dbReference type="EMBL" id="AWA30146.1"/>
    </source>
</evidence>
<name>A0A2S0REP1_9FLAO</name>
<gene>
    <name evidence="1" type="ORF">HYN48_08665</name>
</gene>
<sequence>MTVRKIAFAAAGLLLWSCHKETDFTQIDAAIKKYDTVDFSALKNTYVGYRGRDETANLMLMVAKFDLSCPAYIATVYPKTKELTAVDEHLIKESDKDCQPYFTKQQIAQYSKAFLKYDAKVIGVDASGNVYINPAAQDAPNLLRKVDGSTPKDLADFKKYKGNWYLRKTE</sequence>
<dbReference type="EMBL" id="CP028811">
    <property type="protein sequence ID" value="AWA30146.1"/>
    <property type="molecule type" value="Genomic_DNA"/>
</dbReference>
<proteinExistence type="predicted"/>
<protein>
    <submittedName>
        <fullName evidence="1">Uncharacterized protein</fullName>
    </submittedName>
</protein>
<organism evidence="1 2">
    <name type="scientific">Flavobacterium magnum</name>
    <dbReference type="NCBI Taxonomy" id="2162713"/>
    <lineage>
        <taxon>Bacteria</taxon>
        <taxon>Pseudomonadati</taxon>
        <taxon>Bacteroidota</taxon>
        <taxon>Flavobacteriia</taxon>
        <taxon>Flavobacteriales</taxon>
        <taxon>Flavobacteriaceae</taxon>
        <taxon>Flavobacterium</taxon>
    </lineage>
</organism>